<dbReference type="EMBL" id="NDBK01000031">
    <property type="protein sequence ID" value="OVF76166.1"/>
    <property type="molecule type" value="Genomic_DNA"/>
</dbReference>
<dbReference type="Proteomes" id="UP000196447">
    <property type="component" value="Unassembled WGS sequence"/>
</dbReference>
<keyword evidence="1" id="KW-0812">Transmembrane</keyword>
<sequence>MTVFLILTAIAYGIFKAGCFILLVVKGYQGWTLFWKNYDRLPHIIRSRCRYQRRFIFRRIWKGTVANSRW</sequence>
<accession>A0A202L8N8</accession>
<dbReference type="AlphaFoldDB" id="A0A202L8N8"/>
<keyword evidence="1" id="KW-0472">Membrane</keyword>
<protein>
    <submittedName>
        <fullName evidence="2">Uncharacterized protein</fullName>
    </submittedName>
</protein>
<organism evidence="2 3">
    <name type="scientific">Klebsiella pneumoniae</name>
    <dbReference type="NCBI Taxonomy" id="573"/>
    <lineage>
        <taxon>Bacteria</taxon>
        <taxon>Pseudomonadati</taxon>
        <taxon>Pseudomonadota</taxon>
        <taxon>Gammaproteobacteria</taxon>
        <taxon>Enterobacterales</taxon>
        <taxon>Enterobacteriaceae</taxon>
        <taxon>Klebsiella/Raoultella group</taxon>
        <taxon>Klebsiella</taxon>
        <taxon>Klebsiella pneumoniae complex</taxon>
    </lineage>
</organism>
<evidence type="ECO:0000313" key="2">
    <source>
        <dbReference type="EMBL" id="OVF76166.1"/>
    </source>
</evidence>
<name>A0A202L8N8_KLEPN</name>
<evidence type="ECO:0000256" key="1">
    <source>
        <dbReference type="SAM" id="Phobius"/>
    </source>
</evidence>
<reference evidence="2 3" key="1">
    <citation type="submission" date="2017-03" db="EMBL/GenBank/DDBJ databases">
        <authorList>
            <person name="Fouts D."/>
            <person name="Stalin M.J."/>
            <person name="Chen L."/>
            <person name="Wright M."/>
            <person name="Sutton G."/>
            <person name="Nguyen K."/>
            <person name="Vanduin D."/>
            <person name="Rojas L."/>
            <person name="Hujer A."/>
            <person name="Hujer K."/>
            <person name="Bonomo R."/>
            <person name="Kreiswirth B."/>
            <person name="Adams M."/>
        </authorList>
    </citation>
    <scope>NUCLEOTIDE SEQUENCE [LARGE SCALE GENOMIC DNA]</scope>
    <source>
        <strain evidence="2 3">39383</strain>
    </source>
</reference>
<evidence type="ECO:0000313" key="3">
    <source>
        <dbReference type="Proteomes" id="UP000196447"/>
    </source>
</evidence>
<feature type="transmembrane region" description="Helical" evidence="1">
    <location>
        <begin position="6"/>
        <end position="25"/>
    </location>
</feature>
<proteinExistence type="predicted"/>
<keyword evidence="1" id="KW-1133">Transmembrane helix</keyword>
<comment type="caution">
    <text evidence="2">The sequence shown here is derived from an EMBL/GenBank/DDBJ whole genome shotgun (WGS) entry which is preliminary data.</text>
</comment>
<gene>
    <name evidence="2" type="ORF">B5L96_05385</name>
</gene>